<keyword evidence="4 6" id="KW-0274">FAD</keyword>
<dbReference type="InterPro" id="IPR013786">
    <property type="entry name" value="AcylCoA_DH/ox_N"/>
</dbReference>
<dbReference type="Proteomes" id="UP000787472">
    <property type="component" value="Unassembled WGS sequence"/>
</dbReference>
<comment type="cofactor">
    <cofactor evidence="1 6">
        <name>FAD</name>
        <dbReference type="ChEBI" id="CHEBI:57692"/>
    </cofactor>
</comment>
<evidence type="ECO:0000259" key="8">
    <source>
        <dbReference type="Pfam" id="PF02770"/>
    </source>
</evidence>
<keyword evidence="11" id="KW-1185">Reference proteome</keyword>
<dbReference type="EMBL" id="JAAONZ010000001">
    <property type="protein sequence ID" value="NHO64026.1"/>
    <property type="molecule type" value="Genomic_DNA"/>
</dbReference>
<gene>
    <name evidence="10" type="ORF">G8770_00510</name>
</gene>
<keyword evidence="3 6" id="KW-0285">Flavoprotein</keyword>
<feature type="domain" description="Acyl-CoA dehydrogenase/oxidase C-terminal" evidence="7">
    <location>
        <begin position="231"/>
        <end position="372"/>
    </location>
</feature>
<accession>A0A9E5MFZ2</accession>
<dbReference type="GO" id="GO:0050660">
    <property type="term" value="F:flavin adenine dinucleotide binding"/>
    <property type="evidence" value="ECO:0007669"/>
    <property type="project" value="InterPro"/>
</dbReference>
<comment type="similarity">
    <text evidence="2 6">Belongs to the acyl-CoA dehydrogenase family.</text>
</comment>
<dbReference type="GO" id="GO:0003995">
    <property type="term" value="F:acyl-CoA dehydrogenase activity"/>
    <property type="evidence" value="ECO:0007669"/>
    <property type="project" value="TreeGrafter"/>
</dbReference>
<comment type="caution">
    <text evidence="10">The sequence shown here is derived from an EMBL/GenBank/DDBJ whole genome shotgun (WGS) entry which is preliminary data.</text>
</comment>
<dbReference type="Gene3D" id="2.40.110.10">
    <property type="entry name" value="Butyryl-CoA Dehydrogenase, subunit A, domain 2"/>
    <property type="match status" value="1"/>
</dbReference>
<evidence type="ECO:0000256" key="2">
    <source>
        <dbReference type="ARBA" id="ARBA00009347"/>
    </source>
</evidence>
<dbReference type="AlphaFoldDB" id="A0A9E5MFZ2"/>
<dbReference type="InterPro" id="IPR046373">
    <property type="entry name" value="Acyl-CoA_Oxase/DH_mid-dom_sf"/>
</dbReference>
<evidence type="ECO:0000313" key="10">
    <source>
        <dbReference type="EMBL" id="NHO64026.1"/>
    </source>
</evidence>
<dbReference type="InterPro" id="IPR009100">
    <property type="entry name" value="AcylCoA_DH/oxidase_NM_dom_sf"/>
</dbReference>
<keyword evidence="5 6" id="KW-0560">Oxidoreductase</keyword>
<evidence type="ECO:0000256" key="5">
    <source>
        <dbReference type="ARBA" id="ARBA00023002"/>
    </source>
</evidence>
<reference evidence="10" key="1">
    <citation type="submission" date="2020-03" db="EMBL/GenBank/DDBJ databases">
        <authorList>
            <person name="Guo F."/>
        </authorList>
    </citation>
    <scope>NUCLEOTIDE SEQUENCE</scope>
    <source>
        <strain evidence="10">JCM 30134</strain>
    </source>
</reference>
<evidence type="ECO:0000259" key="7">
    <source>
        <dbReference type="Pfam" id="PF00441"/>
    </source>
</evidence>
<evidence type="ECO:0000256" key="4">
    <source>
        <dbReference type="ARBA" id="ARBA00022827"/>
    </source>
</evidence>
<dbReference type="InterPro" id="IPR037069">
    <property type="entry name" value="AcylCoA_DH/ox_N_sf"/>
</dbReference>
<evidence type="ECO:0000256" key="6">
    <source>
        <dbReference type="RuleBase" id="RU362125"/>
    </source>
</evidence>
<evidence type="ECO:0000256" key="1">
    <source>
        <dbReference type="ARBA" id="ARBA00001974"/>
    </source>
</evidence>
<evidence type="ECO:0000256" key="3">
    <source>
        <dbReference type="ARBA" id="ARBA00022630"/>
    </source>
</evidence>
<feature type="domain" description="Acyl-CoA oxidase/dehydrogenase middle" evidence="8">
    <location>
        <begin position="122"/>
        <end position="215"/>
    </location>
</feature>
<dbReference type="Gene3D" id="1.20.140.10">
    <property type="entry name" value="Butyryl-CoA Dehydrogenase, subunit A, domain 3"/>
    <property type="match status" value="1"/>
</dbReference>
<protein>
    <submittedName>
        <fullName evidence="10">Pimeloyl-CoA dehydrogenase small subunit</fullName>
    </submittedName>
</protein>
<dbReference type="InterPro" id="IPR009075">
    <property type="entry name" value="AcylCo_DH/oxidase_C"/>
</dbReference>
<feature type="domain" description="Acyl-CoA dehydrogenase/oxidase N-terminal" evidence="9">
    <location>
        <begin position="6"/>
        <end position="117"/>
    </location>
</feature>
<dbReference type="PANTHER" id="PTHR43884">
    <property type="entry name" value="ACYL-COA DEHYDROGENASE"/>
    <property type="match status" value="1"/>
</dbReference>
<dbReference type="Pfam" id="PF02770">
    <property type="entry name" value="Acyl-CoA_dh_M"/>
    <property type="match status" value="1"/>
</dbReference>
<dbReference type="InterPro" id="IPR036250">
    <property type="entry name" value="AcylCo_DH-like_C"/>
</dbReference>
<dbReference type="SUPFAM" id="SSF56645">
    <property type="entry name" value="Acyl-CoA dehydrogenase NM domain-like"/>
    <property type="match status" value="1"/>
</dbReference>
<dbReference type="CDD" id="cd00567">
    <property type="entry name" value="ACAD"/>
    <property type="match status" value="1"/>
</dbReference>
<evidence type="ECO:0000259" key="9">
    <source>
        <dbReference type="Pfam" id="PF02771"/>
    </source>
</evidence>
<dbReference type="PANTHER" id="PTHR43884:SF20">
    <property type="entry name" value="ACYL-COA DEHYDROGENASE FADE28"/>
    <property type="match status" value="1"/>
</dbReference>
<dbReference type="RefSeq" id="WP_167180651.1">
    <property type="nucleotide sequence ID" value="NZ_JAAONZ010000001.1"/>
</dbReference>
<dbReference type="Gene3D" id="1.10.540.10">
    <property type="entry name" value="Acyl-CoA dehydrogenase/oxidase, N-terminal domain"/>
    <property type="match status" value="1"/>
</dbReference>
<dbReference type="InterPro" id="IPR006091">
    <property type="entry name" value="Acyl-CoA_Oxase/DH_mid-dom"/>
</dbReference>
<name>A0A9E5MFZ2_9GAMM</name>
<dbReference type="Pfam" id="PF02771">
    <property type="entry name" value="Acyl-CoA_dh_N"/>
    <property type="match status" value="1"/>
</dbReference>
<sequence>MDFSYSEEQQMLQDSIAKFVQNDYDFDSRMKLVKSDLGYSEANWKLFAELGWLMVPFSEADGGLGGSAADLMVVMEEFGKGIVIEPFLATTVLGGGLVAAVGNDTQKAELIGGIMEGNLQMAFAYAEPQSRYNLADVATTATKDGDSYRLSGHKAVVLNGAAADVIAVSARTSGSQMDAEGISLFLVDPKSDGVRLKTYRTQDGGRAAEVHLDNVTVSADQLLGAEGQALPVMNQVLNRAILSICSEAVGAMEVSYKKTVEYTKTRVQFGVPIAKFQALQHRMADMFIEHQQAKSIVLMAAMKLDQGGAEADKAVSAMKSRIGKAARKIGQESIQIHGGIGVTEELDVGHYFKRLTMIELLFGNGDFHTQRFAKL</sequence>
<evidence type="ECO:0000313" key="11">
    <source>
        <dbReference type="Proteomes" id="UP000787472"/>
    </source>
</evidence>
<dbReference type="Pfam" id="PF00441">
    <property type="entry name" value="Acyl-CoA_dh_1"/>
    <property type="match status" value="1"/>
</dbReference>
<dbReference type="SUPFAM" id="SSF47203">
    <property type="entry name" value="Acyl-CoA dehydrogenase C-terminal domain-like"/>
    <property type="match status" value="1"/>
</dbReference>
<organism evidence="10 11">
    <name type="scientific">Pseudomaricurvus hydrocarbonicus</name>
    <dbReference type="NCBI Taxonomy" id="1470433"/>
    <lineage>
        <taxon>Bacteria</taxon>
        <taxon>Pseudomonadati</taxon>
        <taxon>Pseudomonadota</taxon>
        <taxon>Gammaproteobacteria</taxon>
        <taxon>Cellvibrionales</taxon>
        <taxon>Cellvibrionaceae</taxon>
        <taxon>Pseudomaricurvus</taxon>
    </lineage>
</organism>
<proteinExistence type="inferred from homology"/>